<dbReference type="Proteomes" id="UP000821845">
    <property type="component" value="Chromosome 4"/>
</dbReference>
<gene>
    <name evidence="1" type="ORF">HPB50_024721</name>
</gene>
<organism evidence="1 2">
    <name type="scientific">Hyalomma asiaticum</name>
    <name type="common">Tick</name>
    <dbReference type="NCBI Taxonomy" id="266040"/>
    <lineage>
        <taxon>Eukaryota</taxon>
        <taxon>Metazoa</taxon>
        <taxon>Ecdysozoa</taxon>
        <taxon>Arthropoda</taxon>
        <taxon>Chelicerata</taxon>
        <taxon>Arachnida</taxon>
        <taxon>Acari</taxon>
        <taxon>Parasitiformes</taxon>
        <taxon>Ixodida</taxon>
        <taxon>Ixodoidea</taxon>
        <taxon>Ixodidae</taxon>
        <taxon>Hyalomminae</taxon>
        <taxon>Hyalomma</taxon>
    </lineage>
</organism>
<protein>
    <submittedName>
        <fullName evidence="1">Uncharacterized protein</fullName>
    </submittedName>
</protein>
<evidence type="ECO:0000313" key="2">
    <source>
        <dbReference type="Proteomes" id="UP000821845"/>
    </source>
</evidence>
<reference evidence="1" key="1">
    <citation type="submission" date="2020-05" db="EMBL/GenBank/DDBJ databases">
        <title>Large-scale comparative analyses of tick genomes elucidate their genetic diversity and vector capacities.</title>
        <authorList>
            <person name="Jia N."/>
            <person name="Wang J."/>
            <person name="Shi W."/>
            <person name="Du L."/>
            <person name="Sun Y."/>
            <person name="Zhan W."/>
            <person name="Jiang J."/>
            <person name="Wang Q."/>
            <person name="Zhang B."/>
            <person name="Ji P."/>
            <person name="Sakyi L.B."/>
            <person name="Cui X."/>
            <person name="Yuan T."/>
            <person name="Jiang B."/>
            <person name="Yang W."/>
            <person name="Lam T.T.-Y."/>
            <person name="Chang Q."/>
            <person name="Ding S."/>
            <person name="Wang X."/>
            <person name="Zhu J."/>
            <person name="Ruan X."/>
            <person name="Zhao L."/>
            <person name="Wei J."/>
            <person name="Que T."/>
            <person name="Du C."/>
            <person name="Cheng J."/>
            <person name="Dai P."/>
            <person name="Han X."/>
            <person name="Huang E."/>
            <person name="Gao Y."/>
            <person name="Liu J."/>
            <person name="Shao H."/>
            <person name="Ye R."/>
            <person name="Li L."/>
            <person name="Wei W."/>
            <person name="Wang X."/>
            <person name="Wang C."/>
            <person name="Yang T."/>
            <person name="Huo Q."/>
            <person name="Li W."/>
            <person name="Guo W."/>
            <person name="Chen H."/>
            <person name="Zhou L."/>
            <person name="Ni X."/>
            <person name="Tian J."/>
            <person name="Zhou Y."/>
            <person name="Sheng Y."/>
            <person name="Liu T."/>
            <person name="Pan Y."/>
            <person name="Xia L."/>
            <person name="Li J."/>
            <person name="Zhao F."/>
            <person name="Cao W."/>
        </authorList>
    </citation>
    <scope>NUCLEOTIDE SEQUENCE</scope>
    <source>
        <strain evidence="1">Hyas-2018</strain>
    </source>
</reference>
<keyword evidence="2" id="KW-1185">Reference proteome</keyword>
<proteinExistence type="predicted"/>
<name>A0ACB7SIG6_HYAAI</name>
<evidence type="ECO:0000313" key="1">
    <source>
        <dbReference type="EMBL" id="KAH6934495.1"/>
    </source>
</evidence>
<accession>A0ACB7SIG6</accession>
<sequence>MIVETFANGIPSTPAMDVLWQAGGLRPRMSANVVLLLLLSVLVPLVVFSWKHVATLVRAWRMLRTVPGPPDWLPMAYVTSAKNAISKSSSTSEEFKLRKLVLPIWTPPRSNGTAVVVPAFASKMPWRAALPVVLVASCLCGLSVVQGSTVLRRNGYRGVTVAVSPRITPDSLPDNFANIVAELVESASKKVYRDLGGRAFFEEVTLLVPSSLNASTIVEANRSSDDVKIIVSSRPTFGSAHFVIEPDKGVLFGQHPYTLQYGPCGAQGLRTVMPLSAVVKIDGEAMATEWFRLRYGVFSEETLLNDPLYSTVAKQDVLCETRSARDVIDQSKDFSGVNLSGTSPYKRVRLNIVQEAPVRLVVVWNIESKDLSTRTPYATTLTALKKFAQTLAPKGSMMALVAYSSRVFYANGELIVMNSKEQREQFAKSYPTSPRVTSSLERAVDKALSLLESKADERTGPQGSILLISHEQIRLEELSATRNILSGRQLRVHALLLSKNGVENNVEKLCSEYDGSVFLAQAYETKALAYTQQTNAIAALAFSKTSYAETRAPTFLKQKVIYPAESGAPIAEVFYIEALGTMTLGVDIVFEKDEESLYYINYVSLESPTGNVYDVKSPELTEMPFNVRQFKIHDASPGQWTVRINPESSLSNPVKLEVWLQASSITNPPVTITAWLSSEYWNVDPSKPLLIYAEVRKGSMPIRYVNVTATVIDPEGSTTELSLVDNGAGTPDITAGDGIYSRYFTGFSTKGHYTVSVSAEGSDQSVVIGGASQNEDSSPPTQCCGSQFPEQGSVPSGPFSRYFEYGSFFSIADRPQGDMYPPSRITDLTARRDGDRVTLEWTAPGNDYDHGTARSYEFRYFDKVVDFAKLFETSGKIIEKFGIDNLAHSPKPFGEREMCSFNFDHGDRGGSYYFAIRSDDDSNKGPVSNVVEVTFPAPTTPPAVVPGGTGTDDPIVGGTENDRNFARGGLTSLQLALAIVLPLLFLVILIVIILLVVCFRRRAKGSQGSEDSSPPPPPSRARPIISAPLTQNGSVTPKKEASDDKVDPFATSLFNGSSISPINSYSADYLMDQYEHEKAKKAQQNETRSPPSAPQRADLSSSSDAPSEEQSDRPQQVWTTPHGRDLHDDVGLPAVKPYVTELRPLQSPPYGPGSRPLPPDFSTFVLGYAKILETTKIAISRVYIGVWPVVYLNTAEAIETLLKSSTLLDKALLYGLFNSWLGTGLLTSPKRKWRARRKLLTPAFHFKLLDDFVPVMVEHARAFANRLRTLSERHQRAPLDVVPLVSCCTLDVICETAMGVSVNAQEDDESPYVRAVKVVSGSFLERFVSPWKWVDVFFYSNPTGWNVKRNVEYLHNFTERTTRVDLTGGKRLAFLDTLLMSHLKDPTFTEEGIREEVDTFMFEGHDTTAMGISFTLYLLGLYKQEQEKVHQELDTIFGEDVERAPTLEDLKEMRYLECVIKESHRLYPPVPLVARNADEDADILGFRIPRGAMLLAVPYTLHRDPRHFPKPEEFRPERFLPENSAGRHPYAYVPFSAGPRNCIGQRFALQEEKVVISTILRQFRLHSPDHRDTIRLTWGLVLRPVDGLRLQFLPRKL</sequence>
<dbReference type="EMBL" id="CM023484">
    <property type="protein sequence ID" value="KAH6934495.1"/>
    <property type="molecule type" value="Genomic_DNA"/>
</dbReference>
<comment type="caution">
    <text evidence="1">The sequence shown here is derived from an EMBL/GenBank/DDBJ whole genome shotgun (WGS) entry which is preliminary data.</text>
</comment>